<keyword evidence="2" id="KW-1185">Reference proteome</keyword>
<dbReference type="Proteomes" id="UP001164250">
    <property type="component" value="Chromosome 12"/>
</dbReference>
<protein>
    <submittedName>
        <fullName evidence="1">Uncharacterized protein</fullName>
    </submittedName>
</protein>
<name>A0ACC1A0R6_9ROSI</name>
<dbReference type="EMBL" id="CM047908">
    <property type="protein sequence ID" value="KAJ0081049.1"/>
    <property type="molecule type" value="Genomic_DNA"/>
</dbReference>
<accession>A0ACC1A0R6</accession>
<evidence type="ECO:0000313" key="2">
    <source>
        <dbReference type="Proteomes" id="UP001164250"/>
    </source>
</evidence>
<gene>
    <name evidence="1" type="ORF">Patl1_10234</name>
</gene>
<proteinExistence type="predicted"/>
<comment type="caution">
    <text evidence="1">The sequence shown here is derived from an EMBL/GenBank/DDBJ whole genome shotgun (WGS) entry which is preliminary data.</text>
</comment>
<sequence length="123" mass="13789">MAFCMTSTSIPSPTVFKYSTRLLVPKRATSRISVHNKFQCIAGSELRTSTVFRRSGNYHPSIWDEGYLLSLTSDYTDEIKIGDVPKALQCHINDTGCSEEAAGERIKELMTEGWKKVNLPISQ</sequence>
<organism evidence="1 2">
    <name type="scientific">Pistacia atlantica</name>
    <dbReference type="NCBI Taxonomy" id="434234"/>
    <lineage>
        <taxon>Eukaryota</taxon>
        <taxon>Viridiplantae</taxon>
        <taxon>Streptophyta</taxon>
        <taxon>Embryophyta</taxon>
        <taxon>Tracheophyta</taxon>
        <taxon>Spermatophyta</taxon>
        <taxon>Magnoliopsida</taxon>
        <taxon>eudicotyledons</taxon>
        <taxon>Gunneridae</taxon>
        <taxon>Pentapetalae</taxon>
        <taxon>rosids</taxon>
        <taxon>malvids</taxon>
        <taxon>Sapindales</taxon>
        <taxon>Anacardiaceae</taxon>
        <taxon>Pistacia</taxon>
    </lineage>
</organism>
<reference evidence="2" key="1">
    <citation type="journal article" date="2023" name="G3 (Bethesda)">
        <title>Genome assembly and association tests identify interacting loci associated with vigor, precocity, and sex in interspecific pistachio rootstocks.</title>
        <authorList>
            <person name="Palmer W."/>
            <person name="Jacygrad E."/>
            <person name="Sagayaradj S."/>
            <person name="Cavanaugh K."/>
            <person name="Han R."/>
            <person name="Bertier L."/>
            <person name="Beede B."/>
            <person name="Kafkas S."/>
            <person name="Golino D."/>
            <person name="Preece J."/>
            <person name="Michelmore R."/>
        </authorList>
    </citation>
    <scope>NUCLEOTIDE SEQUENCE [LARGE SCALE GENOMIC DNA]</scope>
</reference>
<evidence type="ECO:0000313" key="1">
    <source>
        <dbReference type="EMBL" id="KAJ0081049.1"/>
    </source>
</evidence>